<sequence length="104" mass="11958">MWAEETKKLGKTQQLNPEAVSGYRETQGFRHHRNPKGRDNFDPKLVWAQGKEKGNPERSTPPKKKREFLKGLLLVCFTDGETRIAQEPETPGLWPTLSKLDLRS</sequence>
<evidence type="ECO:0000313" key="2">
    <source>
        <dbReference type="EMBL" id="RMC18334.1"/>
    </source>
</evidence>
<evidence type="ECO:0000256" key="1">
    <source>
        <dbReference type="SAM" id="MobiDB-lite"/>
    </source>
</evidence>
<keyword evidence="3" id="KW-1185">Reference proteome</keyword>
<name>A0A3M0L3B3_HIRRU</name>
<dbReference type="EMBL" id="QRBI01000096">
    <property type="protein sequence ID" value="RMC18334.1"/>
    <property type="molecule type" value="Genomic_DNA"/>
</dbReference>
<accession>A0A3M0L3B3</accession>
<gene>
    <name evidence="2" type="ORF">DUI87_04219</name>
</gene>
<feature type="region of interest" description="Disordered" evidence="1">
    <location>
        <begin position="1"/>
        <end position="66"/>
    </location>
</feature>
<reference evidence="2 3" key="1">
    <citation type="submission" date="2018-07" db="EMBL/GenBank/DDBJ databases">
        <title>A high quality draft genome assembly of the barn swallow (H. rustica rustica).</title>
        <authorList>
            <person name="Formenti G."/>
            <person name="Chiara M."/>
            <person name="Poveda L."/>
            <person name="Francoijs K.-J."/>
            <person name="Bonisoli-Alquati A."/>
            <person name="Canova L."/>
            <person name="Gianfranceschi L."/>
            <person name="Horner D.S."/>
            <person name="Saino N."/>
        </authorList>
    </citation>
    <scope>NUCLEOTIDE SEQUENCE [LARGE SCALE GENOMIC DNA]</scope>
    <source>
        <strain evidence="2">Chelidonia</strain>
        <tissue evidence="2">Blood</tissue>
    </source>
</reference>
<organism evidence="2 3">
    <name type="scientific">Hirundo rustica rustica</name>
    <dbReference type="NCBI Taxonomy" id="333673"/>
    <lineage>
        <taxon>Eukaryota</taxon>
        <taxon>Metazoa</taxon>
        <taxon>Chordata</taxon>
        <taxon>Craniata</taxon>
        <taxon>Vertebrata</taxon>
        <taxon>Euteleostomi</taxon>
        <taxon>Archelosauria</taxon>
        <taxon>Archosauria</taxon>
        <taxon>Dinosauria</taxon>
        <taxon>Saurischia</taxon>
        <taxon>Theropoda</taxon>
        <taxon>Coelurosauria</taxon>
        <taxon>Aves</taxon>
        <taxon>Neognathae</taxon>
        <taxon>Neoaves</taxon>
        <taxon>Telluraves</taxon>
        <taxon>Australaves</taxon>
        <taxon>Passeriformes</taxon>
        <taxon>Sylvioidea</taxon>
        <taxon>Hirundinidae</taxon>
        <taxon>Hirundo</taxon>
    </lineage>
</organism>
<dbReference type="Proteomes" id="UP000269221">
    <property type="component" value="Unassembled WGS sequence"/>
</dbReference>
<dbReference type="AlphaFoldDB" id="A0A3M0L3B3"/>
<proteinExistence type="predicted"/>
<comment type="caution">
    <text evidence="2">The sequence shown here is derived from an EMBL/GenBank/DDBJ whole genome shotgun (WGS) entry which is preliminary data.</text>
</comment>
<evidence type="ECO:0000313" key="3">
    <source>
        <dbReference type="Proteomes" id="UP000269221"/>
    </source>
</evidence>
<protein>
    <submittedName>
        <fullName evidence="2">Uncharacterized protein</fullName>
    </submittedName>
</protein>